<keyword evidence="1" id="KW-1133">Transmembrane helix</keyword>
<reference evidence="2 3" key="1">
    <citation type="journal article" date="2015" name="Genome Announc.">
        <title>Draft Genome Sequence of Cyanobacterium Hassallia byssoidea Strain VB512170, Isolated from Monuments in India.</title>
        <authorList>
            <person name="Singh D."/>
            <person name="Chandrababunaidu M.M."/>
            <person name="Panda A."/>
            <person name="Sen D."/>
            <person name="Bhattacharyya S."/>
            <person name="Adhikary S.P."/>
            <person name="Tripathy S."/>
        </authorList>
    </citation>
    <scope>NUCLEOTIDE SEQUENCE [LARGE SCALE GENOMIC DNA]</scope>
    <source>
        <strain evidence="2 3">VB512170</strain>
    </source>
</reference>
<protein>
    <submittedName>
        <fullName evidence="2">Uncharacterized protein</fullName>
    </submittedName>
</protein>
<dbReference type="Proteomes" id="UP000031549">
    <property type="component" value="Unassembled WGS sequence"/>
</dbReference>
<keyword evidence="3" id="KW-1185">Reference proteome</keyword>
<accession>A0A846HH60</accession>
<name>A0A846HH60_9CYAN</name>
<comment type="caution">
    <text evidence="2">The sequence shown here is derived from an EMBL/GenBank/DDBJ whole genome shotgun (WGS) entry which is preliminary data.</text>
</comment>
<feature type="transmembrane region" description="Helical" evidence="1">
    <location>
        <begin position="40"/>
        <end position="61"/>
    </location>
</feature>
<evidence type="ECO:0000256" key="1">
    <source>
        <dbReference type="SAM" id="Phobius"/>
    </source>
</evidence>
<sequence>MNDYSTTLETQLNTMRTQISSSLEKARDQRDTLKRTNSRYITSNIILSALATLLAGMAGMIGNAQKRIYSELIFDH</sequence>
<dbReference type="AlphaFoldDB" id="A0A846HH60"/>
<evidence type="ECO:0000313" key="2">
    <source>
        <dbReference type="EMBL" id="NEU76847.1"/>
    </source>
</evidence>
<dbReference type="EMBL" id="JTCM02000135">
    <property type="protein sequence ID" value="NEU76847.1"/>
    <property type="molecule type" value="Genomic_DNA"/>
</dbReference>
<organism evidence="2 3">
    <name type="scientific">Hassallia byssoidea VB512170</name>
    <dbReference type="NCBI Taxonomy" id="1304833"/>
    <lineage>
        <taxon>Bacteria</taxon>
        <taxon>Bacillati</taxon>
        <taxon>Cyanobacteriota</taxon>
        <taxon>Cyanophyceae</taxon>
        <taxon>Nostocales</taxon>
        <taxon>Tolypothrichaceae</taxon>
        <taxon>Hassallia</taxon>
    </lineage>
</organism>
<gene>
    <name evidence="2" type="ORF">PI95_031180</name>
</gene>
<dbReference type="RefSeq" id="WP_039741501.1">
    <property type="nucleotide sequence ID" value="NZ_JTCM02000135.1"/>
</dbReference>
<keyword evidence="1" id="KW-0472">Membrane</keyword>
<keyword evidence="1" id="KW-0812">Transmembrane</keyword>
<proteinExistence type="predicted"/>
<evidence type="ECO:0000313" key="3">
    <source>
        <dbReference type="Proteomes" id="UP000031549"/>
    </source>
</evidence>